<proteinExistence type="predicted"/>
<gene>
    <name evidence="2" type="ordered locus">Acid_3098</name>
</gene>
<dbReference type="InParanoid" id="Q022M3"/>
<dbReference type="InterPro" id="IPR010994">
    <property type="entry name" value="RuvA_2-like"/>
</dbReference>
<dbReference type="OrthoDB" id="115232at2"/>
<feature type="signal peptide" evidence="1">
    <location>
        <begin position="1"/>
        <end position="22"/>
    </location>
</feature>
<dbReference type="FunCoup" id="Q022M3">
    <property type="interactions" value="37"/>
</dbReference>
<sequence length="158" mass="17358" precursor="true">MRCRSGALPAAAGFAIGVIAMAAAAQSNEQLLPAGPQREKMVKLCVGCHEIDLVVARRHTREEWDGVVEDMIARGSKGTEEELSMVAEYLSKYLGKVSVNAATAAELQEGLKISDKDARLIVEWREQHGKFKNFEEVRKVPGLDAAKIGDKRGWMSFE</sequence>
<dbReference type="SUPFAM" id="SSF46626">
    <property type="entry name" value="Cytochrome c"/>
    <property type="match status" value="1"/>
</dbReference>
<dbReference type="HOGENOM" id="CLU_126048_0_0_0"/>
<evidence type="ECO:0008006" key="3">
    <source>
        <dbReference type="Google" id="ProtNLM"/>
    </source>
</evidence>
<dbReference type="InterPro" id="IPR036909">
    <property type="entry name" value="Cyt_c-like_dom_sf"/>
</dbReference>
<evidence type="ECO:0000256" key="1">
    <source>
        <dbReference type="SAM" id="SignalP"/>
    </source>
</evidence>
<organism evidence="2">
    <name type="scientific">Solibacter usitatus (strain Ellin6076)</name>
    <dbReference type="NCBI Taxonomy" id="234267"/>
    <lineage>
        <taxon>Bacteria</taxon>
        <taxon>Pseudomonadati</taxon>
        <taxon>Acidobacteriota</taxon>
        <taxon>Terriglobia</taxon>
        <taxon>Bryobacterales</taxon>
        <taxon>Solibacteraceae</taxon>
        <taxon>Candidatus Solibacter</taxon>
    </lineage>
</organism>
<dbReference type="STRING" id="234267.Acid_3098"/>
<dbReference type="GO" id="GO:0020037">
    <property type="term" value="F:heme binding"/>
    <property type="evidence" value="ECO:0007669"/>
    <property type="project" value="InterPro"/>
</dbReference>
<dbReference type="KEGG" id="sus:Acid_3098"/>
<dbReference type="Pfam" id="PF12836">
    <property type="entry name" value="HHH_3"/>
    <property type="match status" value="1"/>
</dbReference>
<protein>
    <recommendedName>
        <fullName evidence="3">Competence protein ComEA helix-hairpin-helix repeat protein</fullName>
    </recommendedName>
</protein>
<reference evidence="2" key="1">
    <citation type="submission" date="2006-10" db="EMBL/GenBank/DDBJ databases">
        <title>Complete sequence of Solibacter usitatus Ellin6076.</title>
        <authorList>
            <consortium name="US DOE Joint Genome Institute"/>
            <person name="Copeland A."/>
            <person name="Lucas S."/>
            <person name="Lapidus A."/>
            <person name="Barry K."/>
            <person name="Detter J.C."/>
            <person name="Glavina del Rio T."/>
            <person name="Hammon N."/>
            <person name="Israni S."/>
            <person name="Dalin E."/>
            <person name="Tice H."/>
            <person name="Pitluck S."/>
            <person name="Thompson L.S."/>
            <person name="Brettin T."/>
            <person name="Bruce D."/>
            <person name="Han C."/>
            <person name="Tapia R."/>
            <person name="Gilna P."/>
            <person name="Schmutz J."/>
            <person name="Larimer F."/>
            <person name="Land M."/>
            <person name="Hauser L."/>
            <person name="Kyrpides N."/>
            <person name="Mikhailova N."/>
            <person name="Janssen P.H."/>
            <person name="Kuske C.R."/>
            <person name="Richardson P."/>
        </authorList>
    </citation>
    <scope>NUCLEOTIDE SEQUENCE</scope>
    <source>
        <strain evidence="2">Ellin6076</strain>
    </source>
</reference>
<accession>Q022M3</accession>
<dbReference type="EMBL" id="CP000473">
    <property type="protein sequence ID" value="ABJ84077.1"/>
    <property type="molecule type" value="Genomic_DNA"/>
</dbReference>
<dbReference type="GO" id="GO:0009055">
    <property type="term" value="F:electron transfer activity"/>
    <property type="evidence" value="ECO:0007669"/>
    <property type="project" value="InterPro"/>
</dbReference>
<evidence type="ECO:0000313" key="2">
    <source>
        <dbReference type="EMBL" id="ABJ84077.1"/>
    </source>
</evidence>
<feature type="chain" id="PRO_5004162896" description="Competence protein ComEA helix-hairpin-helix repeat protein" evidence="1">
    <location>
        <begin position="23"/>
        <end position="158"/>
    </location>
</feature>
<dbReference type="SUPFAM" id="SSF47781">
    <property type="entry name" value="RuvA domain 2-like"/>
    <property type="match status" value="1"/>
</dbReference>
<dbReference type="Gene3D" id="1.10.760.10">
    <property type="entry name" value="Cytochrome c-like domain"/>
    <property type="match status" value="1"/>
</dbReference>
<name>Q022M3_SOLUE</name>
<dbReference type="AlphaFoldDB" id="Q022M3"/>
<keyword evidence="1" id="KW-0732">Signal</keyword>
<dbReference type="eggNOG" id="COG1555">
    <property type="taxonomic scope" value="Bacteria"/>
</dbReference>
<dbReference type="Gene3D" id="1.10.150.280">
    <property type="entry name" value="AF1531-like domain"/>
    <property type="match status" value="1"/>
</dbReference>